<dbReference type="EC" id="2.6.1.-" evidence="9"/>
<evidence type="ECO:0000256" key="6">
    <source>
        <dbReference type="ARBA" id="ARBA00022898"/>
    </source>
</evidence>
<dbReference type="Proteomes" id="UP000509301">
    <property type="component" value="Chromosome"/>
</dbReference>
<dbReference type="PANTHER" id="PTHR43643:SF6">
    <property type="entry name" value="HISTIDINOL-PHOSPHATE AMINOTRANSFERASE"/>
    <property type="match status" value="1"/>
</dbReference>
<gene>
    <name evidence="11" type="ORF">GWK48_04585</name>
</gene>
<evidence type="ECO:0000256" key="5">
    <source>
        <dbReference type="ARBA" id="ARBA00022679"/>
    </source>
</evidence>
<feature type="domain" description="Aminotransferase class I/classII large" evidence="10">
    <location>
        <begin position="121"/>
        <end position="302"/>
    </location>
</feature>
<dbReference type="GO" id="GO:0030170">
    <property type="term" value="F:pyridoxal phosphate binding"/>
    <property type="evidence" value="ECO:0007669"/>
    <property type="project" value="InterPro"/>
</dbReference>
<keyword evidence="4" id="KW-0028">Amino-acid biosynthesis</keyword>
<dbReference type="Pfam" id="PF00155">
    <property type="entry name" value="Aminotran_1_2"/>
    <property type="match status" value="1"/>
</dbReference>
<evidence type="ECO:0000313" key="11">
    <source>
        <dbReference type="EMBL" id="QKR01003.1"/>
    </source>
</evidence>
<dbReference type="CDD" id="cd00609">
    <property type="entry name" value="AAT_like"/>
    <property type="match status" value="1"/>
</dbReference>
<keyword evidence="6" id="KW-0663">Pyridoxal phosphate</keyword>
<comment type="similarity">
    <text evidence="9">Belongs to the class-I pyridoxal-phosphate-dependent aminotransferase family.</text>
</comment>
<dbReference type="PROSITE" id="PS00105">
    <property type="entry name" value="AA_TRANSFER_CLASS_1"/>
    <property type="match status" value="1"/>
</dbReference>
<dbReference type="RefSeq" id="WP_174632545.1">
    <property type="nucleotide sequence ID" value="NZ_CP049074.1"/>
</dbReference>
<dbReference type="KEGG" id="mten:GWK48_04585"/>
<proteinExistence type="inferred from homology"/>
<evidence type="ECO:0000256" key="8">
    <source>
        <dbReference type="ARBA" id="ARBA00047481"/>
    </source>
</evidence>
<dbReference type="InterPro" id="IPR015422">
    <property type="entry name" value="PyrdxlP-dep_Trfase_small"/>
</dbReference>
<evidence type="ECO:0000256" key="3">
    <source>
        <dbReference type="ARBA" id="ARBA00022576"/>
    </source>
</evidence>
<dbReference type="GO" id="GO:0000105">
    <property type="term" value="P:L-histidine biosynthetic process"/>
    <property type="evidence" value="ECO:0007669"/>
    <property type="project" value="UniProtKB-KW"/>
</dbReference>
<comment type="catalytic activity">
    <reaction evidence="8">
        <text>L-histidinol phosphate + 2-oxoglutarate = 3-(imidazol-4-yl)-2-oxopropyl phosphate + L-glutamate</text>
        <dbReference type="Rhea" id="RHEA:23744"/>
        <dbReference type="ChEBI" id="CHEBI:16810"/>
        <dbReference type="ChEBI" id="CHEBI:29985"/>
        <dbReference type="ChEBI" id="CHEBI:57766"/>
        <dbReference type="ChEBI" id="CHEBI:57980"/>
        <dbReference type="EC" id="2.6.1.9"/>
    </reaction>
</comment>
<dbReference type="PANTHER" id="PTHR43643">
    <property type="entry name" value="HISTIDINOL-PHOSPHATE AMINOTRANSFERASE 2"/>
    <property type="match status" value="1"/>
</dbReference>
<keyword evidence="3 9" id="KW-0032">Aminotransferase</keyword>
<keyword evidence="7" id="KW-0368">Histidine biosynthesis</keyword>
<name>A0A6N0NYW0_9CREN</name>
<comment type="pathway">
    <text evidence="1">Amino-acid biosynthesis; L-histidine biosynthesis; L-histidine from 5-phospho-alpha-D-ribose 1-diphosphate: step 7/9.</text>
</comment>
<organism evidence="11 12">
    <name type="scientific">Metallosphaera tengchongensis</name>
    <dbReference type="NCBI Taxonomy" id="1532350"/>
    <lineage>
        <taxon>Archaea</taxon>
        <taxon>Thermoproteota</taxon>
        <taxon>Thermoprotei</taxon>
        <taxon>Sulfolobales</taxon>
        <taxon>Sulfolobaceae</taxon>
        <taxon>Metallosphaera</taxon>
    </lineage>
</organism>
<dbReference type="InterPro" id="IPR015424">
    <property type="entry name" value="PyrdxlP-dep_Trfase"/>
</dbReference>
<keyword evidence="12" id="KW-1185">Reference proteome</keyword>
<dbReference type="AlphaFoldDB" id="A0A6N0NYW0"/>
<evidence type="ECO:0000256" key="2">
    <source>
        <dbReference type="ARBA" id="ARBA00007970"/>
    </source>
</evidence>
<evidence type="ECO:0000313" key="12">
    <source>
        <dbReference type="Proteomes" id="UP000509301"/>
    </source>
</evidence>
<dbReference type="EMBL" id="CP049074">
    <property type="protein sequence ID" value="QKR01003.1"/>
    <property type="molecule type" value="Genomic_DNA"/>
</dbReference>
<evidence type="ECO:0000256" key="4">
    <source>
        <dbReference type="ARBA" id="ARBA00022605"/>
    </source>
</evidence>
<keyword evidence="5 9" id="KW-0808">Transferase</keyword>
<dbReference type="InterPro" id="IPR004839">
    <property type="entry name" value="Aminotransferase_I/II_large"/>
</dbReference>
<sequence>MMHGGLSWGNGKPSPIKDFSVNLNPVGVPKFLEEILEESMRRKVYLYYPDDYLTLKRNIAEIYDVDYDLVGVFNGASEAISRLDRALSVPEPNYQEYPRGSIYLASEGSEEFYFPLQGSSVIASHPNNPTGSPLRKEEVVNFLEAGKELIVDQSFADISPVDSFIPLVRDFPSLLVVSSFTKSFSIPGLRIGFTIGKKSKLLERASPPWRVNSIAYYIFANVDPKEVRRFFNYSKEKTKENLDKISRYGTRLKFYRSYAPFVLAEATIPTANLNRELLRRGYYVRDCSNFVGLRSNHFRFSLSNNFIELLKQIEEILVG</sequence>
<dbReference type="InterPro" id="IPR004838">
    <property type="entry name" value="NHTrfase_class1_PyrdxlP-BS"/>
</dbReference>
<protein>
    <recommendedName>
        <fullName evidence="9">Aminotransferase</fullName>
        <ecNumber evidence="9">2.6.1.-</ecNumber>
    </recommendedName>
</protein>
<dbReference type="OrthoDB" id="372018at2157"/>
<evidence type="ECO:0000259" key="10">
    <source>
        <dbReference type="Pfam" id="PF00155"/>
    </source>
</evidence>
<evidence type="ECO:0000256" key="7">
    <source>
        <dbReference type="ARBA" id="ARBA00023102"/>
    </source>
</evidence>
<dbReference type="InterPro" id="IPR015421">
    <property type="entry name" value="PyrdxlP-dep_Trfase_major"/>
</dbReference>
<dbReference type="GeneID" id="55641201"/>
<comment type="cofactor">
    <cofactor evidence="9">
        <name>pyridoxal 5'-phosphate</name>
        <dbReference type="ChEBI" id="CHEBI:597326"/>
    </cofactor>
</comment>
<comment type="similarity">
    <text evidence="2">Belongs to the class-II pyridoxal-phosphate-dependent aminotransferase family. Histidinol-phosphate aminotransferase subfamily.</text>
</comment>
<dbReference type="InterPro" id="IPR050106">
    <property type="entry name" value="HistidinolP_aminotransfase"/>
</dbReference>
<evidence type="ECO:0000256" key="9">
    <source>
        <dbReference type="RuleBase" id="RU000481"/>
    </source>
</evidence>
<accession>A0A6N0NYW0</accession>
<dbReference type="Gene3D" id="3.40.640.10">
    <property type="entry name" value="Type I PLP-dependent aspartate aminotransferase-like (Major domain)"/>
    <property type="match status" value="1"/>
</dbReference>
<evidence type="ECO:0000256" key="1">
    <source>
        <dbReference type="ARBA" id="ARBA00005011"/>
    </source>
</evidence>
<dbReference type="Gene3D" id="3.90.1150.10">
    <property type="entry name" value="Aspartate Aminotransferase, domain 1"/>
    <property type="match status" value="1"/>
</dbReference>
<dbReference type="SUPFAM" id="SSF53383">
    <property type="entry name" value="PLP-dependent transferases"/>
    <property type="match status" value="1"/>
</dbReference>
<reference evidence="11 12" key="1">
    <citation type="submission" date="2020-02" db="EMBL/GenBank/DDBJ databases">
        <title>Comparative genome analysis reveals the metabolism and evolution of the thermophilic archaeal genus Metallosphaera.</title>
        <authorList>
            <person name="Jiang C."/>
        </authorList>
    </citation>
    <scope>NUCLEOTIDE SEQUENCE [LARGE SCALE GENOMIC DNA]</scope>
    <source>
        <strain evidence="11 12">Ric-A</strain>
    </source>
</reference>
<dbReference type="GO" id="GO:0004400">
    <property type="term" value="F:histidinol-phosphate transaminase activity"/>
    <property type="evidence" value="ECO:0007669"/>
    <property type="project" value="UniProtKB-EC"/>
</dbReference>